<sequence length="202" mass="22525">MAMFRNNRNFDADPFTDLLFNALLAFTFLFLVALMFLNPPAKTGTINPKADFIITVSWPDNNPDDIDTWVEGPAGQLVWFKQPQAGLLHLDRDDRGLANDSLVVDGKAVVNPLNQEVVTLRGRPPGEYVVNVHYYNSKTRQPVPVTVSLAEVNPVLKILHYANLQLQRLGEEQTAVRFSIAPDGQVFDINTLPKSIVEVGKL</sequence>
<feature type="transmembrane region" description="Helical" evidence="1">
    <location>
        <begin position="18"/>
        <end position="37"/>
    </location>
</feature>
<dbReference type="AlphaFoldDB" id="A0A9E4N183"/>
<keyword evidence="1" id="KW-0472">Membrane</keyword>
<gene>
    <name evidence="2" type="ORF">JAZ04_11855</name>
</gene>
<organism evidence="2 3">
    <name type="scientific">Candidatus Thiodiazotropha lotti</name>
    <dbReference type="NCBI Taxonomy" id="2792787"/>
    <lineage>
        <taxon>Bacteria</taxon>
        <taxon>Pseudomonadati</taxon>
        <taxon>Pseudomonadota</taxon>
        <taxon>Gammaproteobacteria</taxon>
        <taxon>Chromatiales</taxon>
        <taxon>Sedimenticolaceae</taxon>
        <taxon>Candidatus Thiodiazotropha</taxon>
    </lineage>
</organism>
<proteinExistence type="predicted"/>
<dbReference type="Proteomes" id="UP000886687">
    <property type="component" value="Unassembled WGS sequence"/>
</dbReference>
<evidence type="ECO:0000256" key="1">
    <source>
        <dbReference type="SAM" id="Phobius"/>
    </source>
</evidence>
<reference evidence="2" key="1">
    <citation type="journal article" date="2021" name="Proc. Natl. Acad. Sci. U.S.A.">
        <title>Global biogeography of chemosynthetic symbionts reveals both localized and globally distributed symbiont groups. .</title>
        <authorList>
            <person name="Osvatic J.T."/>
            <person name="Wilkins L.G.E."/>
            <person name="Leibrecht L."/>
            <person name="Leray M."/>
            <person name="Zauner S."/>
            <person name="Polzin J."/>
            <person name="Camacho Y."/>
            <person name="Gros O."/>
            <person name="van Gils J.A."/>
            <person name="Eisen J.A."/>
            <person name="Petersen J.M."/>
            <person name="Yuen B."/>
        </authorList>
    </citation>
    <scope>NUCLEOTIDE SEQUENCE</scope>
    <source>
        <strain evidence="2">MAGL173</strain>
    </source>
</reference>
<protein>
    <submittedName>
        <fullName evidence="2">Uncharacterized protein</fullName>
    </submittedName>
</protein>
<keyword evidence="1" id="KW-1133">Transmembrane helix</keyword>
<keyword evidence="1" id="KW-0812">Transmembrane</keyword>
<comment type="caution">
    <text evidence="2">The sequence shown here is derived from an EMBL/GenBank/DDBJ whole genome shotgun (WGS) entry which is preliminary data.</text>
</comment>
<name>A0A9E4N183_9GAMM</name>
<dbReference type="EMBL" id="JAEPDI010000006">
    <property type="protein sequence ID" value="MCG7939530.1"/>
    <property type="molecule type" value="Genomic_DNA"/>
</dbReference>
<evidence type="ECO:0000313" key="2">
    <source>
        <dbReference type="EMBL" id="MCG7939530.1"/>
    </source>
</evidence>
<accession>A0A9E4N183</accession>
<evidence type="ECO:0000313" key="3">
    <source>
        <dbReference type="Proteomes" id="UP000886687"/>
    </source>
</evidence>